<gene>
    <name evidence="1" type="ORF">SAMN06296020_1219</name>
</gene>
<protein>
    <submittedName>
        <fullName evidence="1">Uncharacterized protein</fullName>
    </submittedName>
</protein>
<dbReference type="EMBL" id="FXUF01000021">
    <property type="protein sequence ID" value="SMP70703.1"/>
    <property type="molecule type" value="Genomic_DNA"/>
</dbReference>
<keyword evidence="2" id="KW-1185">Reference proteome</keyword>
<evidence type="ECO:0000313" key="1">
    <source>
        <dbReference type="EMBL" id="SMP70703.1"/>
    </source>
</evidence>
<proteinExistence type="predicted"/>
<name>A0AA45WYY3_9CLOT</name>
<accession>A0AA45WYY3</accession>
<evidence type="ECO:0000313" key="2">
    <source>
        <dbReference type="Proteomes" id="UP001158066"/>
    </source>
</evidence>
<dbReference type="InterPro" id="IPR006311">
    <property type="entry name" value="TAT_signal"/>
</dbReference>
<organism evidence="1 2">
    <name type="scientific">Anoxynatronum buryatiense</name>
    <dbReference type="NCBI Taxonomy" id="489973"/>
    <lineage>
        <taxon>Bacteria</taxon>
        <taxon>Bacillati</taxon>
        <taxon>Bacillota</taxon>
        <taxon>Clostridia</taxon>
        <taxon>Eubacteriales</taxon>
        <taxon>Clostridiaceae</taxon>
        <taxon>Anoxynatronum</taxon>
    </lineage>
</organism>
<sequence length="83" mass="9139">MGDEMKNISRKDFLKKMGTTVTGVALLGGMGSILTACSEEEMTEAAVQMGLDPEQVQYPVPYVRIDPDKAAERAYKYYKEKGG</sequence>
<comment type="caution">
    <text evidence="1">The sequence shown here is derived from an EMBL/GenBank/DDBJ whole genome shotgun (WGS) entry which is preliminary data.</text>
</comment>
<dbReference type="PROSITE" id="PS51318">
    <property type="entry name" value="TAT"/>
    <property type="match status" value="1"/>
</dbReference>
<dbReference type="RefSeq" id="WP_283410761.1">
    <property type="nucleotide sequence ID" value="NZ_FXUF01000021.1"/>
</dbReference>
<reference evidence="1" key="1">
    <citation type="submission" date="2017-05" db="EMBL/GenBank/DDBJ databases">
        <authorList>
            <person name="Varghese N."/>
            <person name="Submissions S."/>
        </authorList>
    </citation>
    <scope>NUCLEOTIDE SEQUENCE</scope>
    <source>
        <strain evidence="1">Su22</strain>
    </source>
</reference>
<dbReference type="AlphaFoldDB" id="A0AA45WYY3"/>
<dbReference type="Proteomes" id="UP001158066">
    <property type="component" value="Unassembled WGS sequence"/>
</dbReference>